<feature type="transmembrane region" description="Helical" evidence="2">
    <location>
        <begin position="68"/>
        <end position="85"/>
    </location>
</feature>
<keyword evidence="5" id="KW-1185">Reference proteome</keyword>
<evidence type="ECO:0000313" key="5">
    <source>
        <dbReference type="Proteomes" id="UP000051952"/>
    </source>
</evidence>
<proteinExistence type="predicted"/>
<gene>
    <name evidence="4" type="ORF">BSAL_48035</name>
</gene>
<dbReference type="VEuPathDB" id="TriTrypDB:BSAL_48035"/>
<keyword evidence="2" id="KW-1133">Transmembrane helix</keyword>
<keyword evidence="2" id="KW-0812">Transmembrane</keyword>
<sequence length="208" mass="21542">MFFVVELMTAVLCGVVLGIAEAMINSDPSECGNIIVWSSVSVAAISASLAALVTYFHPLGEKVGNGSLVLVSLLASASAACSAISNNDAATSSADGLAFAGGLVEAVLLVLGCASAFVGWLLSNASSREDEQSPLGRFDSAVDGAPTRHRAPSRKERHLDIPEMSVDENLLAPLHIHPSGVSDSSSREKVLAKLVRLAISAGKRKRNT</sequence>
<reference evidence="5" key="1">
    <citation type="submission" date="2015-09" db="EMBL/GenBank/DDBJ databases">
        <authorList>
            <consortium name="Pathogen Informatics"/>
        </authorList>
    </citation>
    <scope>NUCLEOTIDE SEQUENCE [LARGE SCALE GENOMIC DNA]</scope>
    <source>
        <strain evidence="5">Lake Konstanz</strain>
    </source>
</reference>
<evidence type="ECO:0000256" key="1">
    <source>
        <dbReference type="SAM" id="MobiDB-lite"/>
    </source>
</evidence>
<keyword evidence="3" id="KW-0732">Signal</keyword>
<feature type="transmembrane region" description="Helical" evidence="2">
    <location>
        <begin position="34"/>
        <end position="56"/>
    </location>
</feature>
<feature type="transmembrane region" description="Helical" evidence="2">
    <location>
        <begin position="97"/>
        <end position="122"/>
    </location>
</feature>
<organism evidence="4 5">
    <name type="scientific">Bodo saltans</name>
    <name type="common">Flagellated protozoan</name>
    <dbReference type="NCBI Taxonomy" id="75058"/>
    <lineage>
        <taxon>Eukaryota</taxon>
        <taxon>Discoba</taxon>
        <taxon>Euglenozoa</taxon>
        <taxon>Kinetoplastea</taxon>
        <taxon>Metakinetoplastina</taxon>
        <taxon>Eubodonida</taxon>
        <taxon>Bodonidae</taxon>
        <taxon>Bodo</taxon>
    </lineage>
</organism>
<dbReference type="AlphaFoldDB" id="A0A0S4JV19"/>
<accession>A0A0S4JV19</accession>
<feature type="region of interest" description="Disordered" evidence="1">
    <location>
        <begin position="130"/>
        <end position="160"/>
    </location>
</feature>
<name>A0A0S4JV19_BODSA</name>
<keyword evidence="2" id="KW-0472">Membrane</keyword>
<protein>
    <submittedName>
        <fullName evidence="4">Membrane-associated protein, putative</fullName>
    </submittedName>
</protein>
<evidence type="ECO:0000313" key="4">
    <source>
        <dbReference type="EMBL" id="CUG94408.1"/>
    </source>
</evidence>
<evidence type="ECO:0000256" key="2">
    <source>
        <dbReference type="SAM" id="Phobius"/>
    </source>
</evidence>
<dbReference type="EMBL" id="CYKH01002245">
    <property type="protein sequence ID" value="CUG94408.1"/>
    <property type="molecule type" value="Genomic_DNA"/>
</dbReference>
<evidence type="ECO:0000256" key="3">
    <source>
        <dbReference type="SAM" id="SignalP"/>
    </source>
</evidence>
<dbReference type="Proteomes" id="UP000051952">
    <property type="component" value="Unassembled WGS sequence"/>
</dbReference>
<feature type="signal peptide" evidence="3">
    <location>
        <begin position="1"/>
        <end position="18"/>
    </location>
</feature>
<feature type="chain" id="PRO_5006622722" evidence="3">
    <location>
        <begin position="19"/>
        <end position="208"/>
    </location>
</feature>